<keyword evidence="1" id="KW-0812">Transmembrane</keyword>
<comment type="caution">
    <text evidence="2">The sequence shown here is derived from an EMBL/GenBank/DDBJ whole genome shotgun (WGS) entry which is preliminary data.</text>
</comment>
<proteinExistence type="predicted"/>
<name>A0A1J5TFM7_9ARCH</name>
<dbReference type="AlphaFoldDB" id="A0A1J5TFM7"/>
<evidence type="ECO:0000313" key="3">
    <source>
        <dbReference type="Proteomes" id="UP000183815"/>
    </source>
</evidence>
<protein>
    <submittedName>
        <fullName evidence="2">Uncharacterized protein</fullName>
    </submittedName>
</protein>
<organism evidence="2 3">
    <name type="scientific">Marine Group III euryarchaeote CG-Bathy1</name>
    <dbReference type="NCBI Taxonomy" id="1889001"/>
    <lineage>
        <taxon>Archaea</taxon>
        <taxon>Methanobacteriati</taxon>
        <taxon>Thermoplasmatota</taxon>
        <taxon>Thermoplasmata</taxon>
        <taxon>Candidatus Thermoprofundales</taxon>
    </lineage>
</organism>
<reference evidence="2 3" key="1">
    <citation type="submission" date="2016-08" db="EMBL/GenBank/DDBJ databases">
        <title>New Insights into Marine Group III Euryarchaeota, from dark to light.</title>
        <authorList>
            <person name="Haro-Moreno J.M."/>
            <person name="Rodriguez-Valera F."/>
            <person name="Lopez-Garcia P."/>
            <person name="Moreira D."/>
            <person name="Martin-Cuadrado A.B."/>
        </authorList>
    </citation>
    <scope>NUCLEOTIDE SEQUENCE [LARGE SCALE GENOMIC DNA]</scope>
    <source>
        <strain evidence="2">CG-Bathy1</strain>
    </source>
</reference>
<evidence type="ECO:0000313" key="2">
    <source>
        <dbReference type="EMBL" id="OIR15165.1"/>
    </source>
</evidence>
<gene>
    <name evidence="2" type="ORF">BEU04_02235</name>
</gene>
<keyword evidence="1" id="KW-0472">Membrane</keyword>
<keyword evidence="1" id="KW-1133">Transmembrane helix</keyword>
<evidence type="ECO:0000256" key="1">
    <source>
        <dbReference type="SAM" id="Phobius"/>
    </source>
</evidence>
<feature type="transmembrane region" description="Helical" evidence="1">
    <location>
        <begin position="12"/>
        <end position="33"/>
    </location>
</feature>
<feature type="transmembrane region" description="Helical" evidence="1">
    <location>
        <begin position="62"/>
        <end position="80"/>
    </location>
</feature>
<dbReference type="Proteomes" id="UP000183815">
    <property type="component" value="Unassembled WGS sequence"/>
</dbReference>
<sequence length="109" mass="12162">MADFEEQIQNLNIRAIILSSVMTAFGLVIALVWKEAIIEMVDYVIRETGVVSESSAGLTSTFISAVAVTIAVTVLAYLVIKANQQFDQQMIMVNEKMKQIRDAFDDEEE</sequence>
<accession>A0A1J5TFM7</accession>
<dbReference type="EMBL" id="MIYU01000017">
    <property type="protein sequence ID" value="OIR15165.1"/>
    <property type="molecule type" value="Genomic_DNA"/>
</dbReference>